<dbReference type="PANTHER" id="PTHR43706:SF45">
    <property type="entry name" value="NADH DEHYDROGENASE-LIKE PROTEIN RV1812C"/>
    <property type="match status" value="1"/>
</dbReference>
<reference evidence="7" key="1">
    <citation type="submission" date="2020-01" db="EMBL/GenBank/DDBJ databases">
        <title>Insect and environment-associated Actinomycetes.</title>
        <authorList>
            <person name="Currrie C."/>
            <person name="Chevrette M."/>
            <person name="Carlson C."/>
            <person name="Stubbendieck R."/>
            <person name="Wendt-Pienkowski E."/>
        </authorList>
    </citation>
    <scope>NUCLEOTIDE SEQUENCE</scope>
    <source>
        <strain evidence="7">SID7499</strain>
    </source>
</reference>
<comment type="similarity">
    <text evidence="1">Belongs to the NADH dehydrogenase family.</text>
</comment>
<evidence type="ECO:0000256" key="3">
    <source>
        <dbReference type="ARBA" id="ARBA00022827"/>
    </source>
</evidence>
<protein>
    <submittedName>
        <fullName evidence="7">NAD(P)/FAD-dependent oxidoreductase</fullName>
    </submittedName>
</protein>
<evidence type="ECO:0000256" key="2">
    <source>
        <dbReference type="ARBA" id="ARBA00022630"/>
    </source>
</evidence>
<keyword evidence="2" id="KW-0285">Flavoprotein</keyword>
<dbReference type="PRINTS" id="PR00368">
    <property type="entry name" value="FADPNR"/>
</dbReference>
<accession>A0A6G3XN33</accession>
<dbReference type="InterPro" id="IPR036188">
    <property type="entry name" value="FAD/NAD-bd_sf"/>
</dbReference>
<keyword evidence="5" id="KW-0520">NAD</keyword>
<name>A0A6G3XN33_9ACTN</name>
<dbReference type="EMBL" id="JAAGMN010007570">
    <property type="protein sequence ID" value="NEE18930.1"/>
    <property type="molecule type" value="Genomic_DNA"/>
</dbReference>
<keyword evidence="3" id="KW-0274">FAD</keyword>
<evidence type="ECO:0000256" key="1">
    <source>
        <dbReference type="ARBA" id="ARBA00005272"/>
    </source>
</evidence>
<keyword evidence="4" id="KW-0560">Oxidoreductase</keyword>
<evidence type="ECO:0000259" key="6">
    <source>
        <dbReference type="Pfam" id="PF07992"/>
    </source>
</evidence>
<feature type="domain" description="FAD/NAD(P)-binding" evidence="6">
    <location>
        <begin position="7"/>
        <end position="341"/>
    </location>
</feature>
<dbReference type="AlphaFoldDB" id="A0A6G3XN33"/>
<evidence type="ECO:0000256" key="4">
    <source>
        <dbReference type="ARBA" id="ARBA00023002"/>
    </source>
</evidence>
<gene>
    <name evidence="7" type="ORF">G3M58_72230</name>
</gene>
<dbReference type="SUPFAM" id="SSF51905">
    <property type="entry name" value="FAD/NAD(P)-binding domain"/>
    <property type="match status" value="2"/>
</dbReference>
<dbReference type="Pfam" id="PF07992">
    <property type="entry name" value="Pyr_redox_2"/>
    <property type="match status" value="1"/>
</dbReference>
<dbReference type="InterPro" id="IPR023753">
    <property type="entry name" value="FAD/NAD-binding_dom"/>
</dbReference>
<organism evidence="7">
    <name type="scientific">Streptomyces sp. SID7499</name>
    <dbReference type="NCBI Taxonomy" id="2706086"/>
    <lineage>
        <taxon>Bacteria</taxon>
        <taxon>Bacillati</taxon>
        <taxon>Actinomycetota</taxon>
        <taxon>Actinomycetes</taxon>
        <taxon>Kitasatosporales</taxon>
        <taxon>Streptomycetaceae</taxon>
        <taxon>Streptomyces</taxon>
    </lineage>
</organism>
<proteinExistence type="inferred from homology"/>
<dbReference type="GO" id="GO:0003954">
    <property type="term" value="F:NADH dehydrogenase activity"/>
    <property type="evidence" value="ECO:0007669"/>
    <property type="project" value="InterPro"/>
</dbReference>
<comment type="caution">
    <text evidence="7">The sequence shown here is derived from an EMBL/GenBank/DDBJ whole genome shotgun (WGS) entry which is preliminary data.</text>
</comment>
<evidence type="ECO:0000256" key="5">
    <source>
        <dbReference type="ARBA" id="ARBA00023027"/>
    </source>
</evidence>
<dbReference type="InterPro" id="IPR045024">
    <property type="entry name" value="NDH-2"/>
</dbReference>
<evidence type="ECO:0000313" key="7">
    <source>
        <dbReference type="EMBL" id="NEE18930.1"/>
    </source>
</evidence>
<dbReference type="Gene3D" id="3.50.50.100">
    <property type="match status" value="1"/>
</dbReference>
<dbReference type="PANTHER" id="PTHR43706">
    <property type="entry name" value="NADH DEHYDROGENASE"/>
    <property type="match status" value="1"/>
</dbReference>
<sequence length="459" mass="50198">MVKERARILVVGGGYVGMYTALRLQRRLKRELDRGEVEITVVTPDPYMTYQPFLPEAAAGAISPRHVVVPLRRVLDRCRILIGEVTAVDHAERTATVTTLATEEEGTGGQRLSYDQLVLAPGSVSRTLPVPGLAEHGIGFKTVEEAIGLRNHVIEQMDIASSTRDPAIRDAALTFVFVGGGFAGVEALGELEDMARYAARYYHNVQPEDMKWILVEASDRILPEVGEEMGRYTVTELRRRNIDVRLETRLESCADRVAVLSDGARFPTRTVVWTAGVKPHPVLAATDLPRNGRGRLTCTPELSVDGTTHAWAAGDAAAVPDVTAGEQGRECAPNAQHAVRQAKVLADNIVHSLRGEPLETYEHAYVGSVASLGLHKGVAHVYGRKLKGYPAWFMHRAYHLSRVPTFNRKARVLAEWALAGLFKREIVSLGSLEHPRAEFELAAGGKPSLDPPHNPKGSS</sequence>